<comment type="caution">
    <text evidence="1">The sequence shown here is derived from an EMBL/GenBank/DDBJ whole genome shotgun (WGS) entry which is preliminary data.</text>
</comment>
<organism evidence="1 2">
    <name type="scientific">Marchantia polymorpha subsp. ruderalis</name>
    <dbReference type="NCBI Taxonomy" id="1480154"/>
    <lineage>
        <taxon>Eukaryota</taxon>
        <taxon>Viridiplantae</taxon>
        <taxon>Streptophyta</taxon>
        <taxon>Embryophyta</taxon>
        <taxon>Marchantiophyta</taxon>
        <taxon>Marchantiopsida</taxon>
        <taxon>Marchantiidae</taxon>
        <taxon>Marchantiales</taxon>
        <taxon>Marchantiaceae</taxon>
        <taxon>Marchantia</taxon>
    </lineage>
</organism>
<dbReference type="AlphaFoldDB" id="A0A176WC27"/>
<dbReference type="Proteomes" id="UP000077202">
    <property type="component" value="Unassembled WGS sequence"/>
</dbReference>
<evidence type="ECO:0000313" key="1">
    <source>
        <dbReference type="EMBL" id="OAE29666.1"/>
    </source>
</evidence>
<gene>
    <name evidence="1" type="ORF">AXG93_509s1180</name>
</gene>
<name>A0A176WC27_MARPO</name>
<proteinExistence type="predicted"/>
<evidence type="ECO:0000313" key="2">
    <source>
        <dbReference type="Proteomes" id="UP000077202"/>
    </source>
</evidence>
<dbReference type="Gene3D" id="1.25.10.10">
    <property type="entry name" value="Leucine-rich Repeat Variant"/>
    <property type="match status" value="1"/>
</dbReference>
<keyword evidence="2" id="KW-1185">Reference proteome</keyword>
<protein>
    <recommendedName>
        <fullName evidence="3">Armadillo repeat-containing domain-containing protein</fullName>
    </recommendedName>
</protein>
<dbReference type="SUPFAM" id="SSF48371">
    <property type="entry name" value="ARM repeat"/>
    <property type="match status" value="1"/>
</dbReference>
<sequence length="412" mass="46352">MQDLVGLNDVLVPEGSWRGEDCDSNVTADADHFSVCKPTSKTSNNYIHLLSQIEACHYQLRITQPVREAVTSVIVSRQTSLKKLPSLDLASLVDLKERLKKAPVELKTRLVGSSGFLHDLVRLLKAQEGRDFYGRIRATAAYILYDLARVKELRAQIGLYPQALRRLLKLLNMNMGEKSEVVKAALYNVRVLAATRLAFATDERRVNENSFLDRERACEVLVRMLEEKQIPNLQFSAAHTLANVPEYYSTLAHQIQPLRTLAILLLGSRSAESGEQNEGDMVHRVKVATIFEGITAGGANNVLQIAKCPGILENMVRVLEVTEDNPVQLQLSIVKSLHNIADLDYCLLRGISIDTDSIELLLGLCLEREYEDIKYYASSVRVALLRHSYNKSMIAYEKAWNNFKVLVLHAMF</sequence>
<dbReference type="EMBL" id="LVLJ01001434">
    <property type="protein sequence ID" value="OAE29666.1"/>
    <property type="molecule type" value="Genomic_DNA"/>
</dbReference>
<dbReference type="InterPro" id="IPR016024">
    <property type="entry name" value="ARM-type_fold"/>
</dbReference>
<dbReference type="InterPro" id="IPR011989">
    <property type="entry name" value="ARM-like"/>
</dbReference>
<evidence type="ECO:0008006" key="3">
    <source>
        <dbReference type="Google" id="ProtNLM"/>
    </source>
</evidence>
<accession>A0A176WC27</accession>
<reference evidence="1" key="1">
    <citation type="submission" date="2016-03" db="EMBL/GenBank/DDBJ databases">
        <title>Mechanisms controlling the formation of the plant cell surface in tip-growing cells are functionally conserved among land plants.</title>
        <authorList>
            <person name="Honkanen S."/>
            <person name="Jones V.A."/>
            <person name="Morieri G."/>
            <person name="Champion C."/>
            <person name="Hetherington A.J."/>
            <person name="Kelly S."/>
            <person name="Saint-Marcoux D."/>
            <person name="Proust H."/>
            <person name="Prescott H."/>
            <person name="Dolan L."/>
        </authorList>
    </citation>
    <scope>NUCLEOTIDE SEQUENCE [LARGE SCALE GENOMIC DNA]</scope>
    <source>
        <tissue evidence="1">Whole gametophyte</tissue>
    </source>
</reference>